<keyword evidence="2" id="KW-1185">Reference proteome</keyword>
<proteinExistence type="predicted"/>
<reference evidence="1" key="1">
    <citation type="journal article" date="2014" name="Int. J. Syst. Evol. Microbiol.">
        <title>Complete genome sequence of Corynebacterium casei LMG S-19264T (=DSM 44701T), isolated from a smear-ripened cheese.</title>
        <authorList>
            <consortium name="US DOE Joint Genome Institute (JGI-PGF)"/>
            <person name="Walter F."/>
            <person name="Albersmeier A."/>
            <person name="Kalinowski J."/>
            <person name="Ruckert C."/>
        </authorList>
    </citation>
    <scope>NUCLEOTIDE SEQUENCE</scope>
    <source>
        <strain evidence="1">CGMCC 1.15178</strain>
    </source>
</reference>
<evidence type="ECO:0000313" key="2">
    <source>
        <dbReference type="Proteomes" id="UP000612456"/>
    </source>
</evidence>
<dbReference type="Proteomes" id="UP000612456">
    <property type="component" value="Unassembled WGS sequence"/>
</dbReference>
<evidence type="ECO:0000313" key="1">
    <source>
        <dbReference type="EMBL" id="GGD56338.1"/>
    </source>
</evidence>
<reference evidence="1" key="2">
    <citation type="submission" date="2020-09" db="EMBL/GenBank/DDBJ databases">
        <authorList>
            <person name="Sun Q."/>
            <person name="Zhou Y."/>
        </authorList>
    </citation>
    <scope>NUCLEOTIDE SEQUENCE</scope>
    <source>
        <strain evidence="1">CGMCC 1.15178</strain>
    </source>
</reference>
<name>A0A916YQG1_9BACL</name>
<dbReference type="AlphaFoldDB" id="A0A916YQG1"/>
<dbReference type="RefSeq" id="WP_188990138.1">
    <property type="nucleotide sequence ID" value="NZ_BMHP01000001.1"/>
</dbReference>
<organism evidence="1 2">
    <name type="scientific">Paenibacillus nasutitermitis</name>
    <dbReference type="NCBI Taxonomy" id="1652958"/>
    <lineage>
        <taxon>Bacteria</taxon>
        <taxon>Bacillati</taxon>
        <taxon>Bacillota</taxon>
        <taxon>Bacilli</taxon>
        <taxon>Bacillales</taxon>
        <taxon>Paenibacillaceae</taxon>
        <taxon>Paenibacillus</taxon>
    </lineage>
</organism>
<sequence length="423" mass="46911">METNAAWYEVGTFSVEITPPITIPYLAGDPRHSYFTGVHDPLYACAAVISDGTREAALISVDAIGFCNRLLGPDRDFTEELKHRIAWETGIGVDAIMIMSDHIHSSPDTINFRPLREIPAALPWLEVLCTQICNAVDMAAKHKFKARLKQGSGKVEGLIMNRRAEAYLDTEVGVLLFESEDMTENVILVNFACHPVIVQVQELVSADFIGAMRNVLQNGLKNIKGCLFIQGACGDINPLVGASKSFNDVRFFGETLAEEVMEVYRKIAIPDYPAQPVQLAVFSRKLHLASRPLPSIEEVKHLNNEEALWRIHEGDAPFLAEIQLIKVGNCIIVGIPGEPMSRMGLEIKEMFRPLISFPAGYTNGYVGYLASLEDWEKGGYEVDLGPWSKVGSESYDEIINVLASMNNDLINKGHYGRLGERDE</sequence>
<gene>
    <name evidence="1" type="ORF">GCM10010911_12580</name>
</gene>
<dbReference type="EMBL" id="BMHP01000001">
    <property type="protein sequence ID" value="GGD56338.1"/>
    <property type="molecule type" value="Genomic_DNA"/>
</dbReference>
<protein>
    <submittedName>
        <fullName evidence="1">Alkaline ceramidase</fullName>
    </submittedName>
</protein>
<comment type="caution">
    <text evidence="1">The sequence shown here is derived from an EMBL/GenBank/DDBJ whole genome shotgun (WGS) entry which is preliminary data.</text>
</comment>
<accession>A0A916YQG1</accession>